<gene>
    <name evidence="1" type="ORF">CCE02nite_00110</name>
</gene>
<dbReference type="EMBL" id="BJNZ01000001">
    <property type="protein sequence ID" value="GED08012.1"/>
    <property type="molecule type" value="Genomic_DNA"/>
</dbReference>
<sequence length="91" mass="9615">MMGVVRLMEAALESSGSSEELRDELLNVFILALAESDGHSGRWWTGARLVIGDIELALLGWGGPVPSPFAAMAFEAAAHTLTTPTHPAQLA</sequence>
<evidence type="ECO:0000313" key="1">
    <source>
        <dbReference type="EMBL" id="GED08012.1"/>
    </source>
</evidence>
<evidence type="ECO:0000313" key="2">
    <source>
        <dbReference type="Proteomes" id="UP000316659"/>
    </source>
</evidence>
<protein>
    <submittedName>
        <fullName evidence="1">Uncharacterized protein</fullName>
    </submittedName>
</protein>
<organism evidence="1 2">
    <name type="scientific">Cellulosimicrobium cellulans</name>
    <name type="common">Arthrobacter luteus</name>
    <dbReference type="NCBI Taxonomy" id="1710"/>
    <lineage>
        <taxon>Bacteria</taxon>
        <taxon>Bacillati</taxon>
        <taxon>Actinomycetota</taxon>
        <taxon>Actinomycetes</taxon>
        <taxon>Micrococcales</taxon>
        <taxon>Promicromonosporaceae</taxon>
        <taxon>Cellulosimicrobium</taxon>
    </lineage>
</organism>
<comment type="caution">
    <text evidence="1">The sequence shown here is derived from an EMBL/GenBank/DDBJ whole genome shotgun (WGS) entry which is preliminary data.</text>
</comment>
<dbReference type="Proteomes" id="UP000316659">
    <property type="component" value="Unassembled WGS sequence"/>
</dbReference>
<reference evidence="1 2" key="1">
    <citation type="submission" date="2019-06" db="EMBL/GenBank/DDBJ databases">
        <title>Whole genome shotgun sequence of Cellulosimicrobium cellulans NBRC 15516.</title>
        <authorList>
            <person name="Hosoyama A."/>
            <person name="Uohara A."/>
            <person name="Ohji S."/>
            <person name="Ichikawa N."/>
        </authorList>
    </citation>
    <scope>NUCLEOTIDE SEQUENCE [LARGE SCALE GENOMIC DNA]</scope>
    <source>
        <strain evidence="1 2">NBRC 15516</strain>
    </source>
</reference>
<proteinExistence type="predicted"/>
<accession>A0A4Y4DRP1</accession>
<dbReference type="AlphaFoldDB" id="A0A4Y4DRP1"/>
<name>A0A4Y4DRP1_CELCE</name>